<dbReference type="Pfam" id="PF01016">
    <property type="entry name" value="Ribosomal_L27"/>
    <property type="match status" value="1"/>
</dbReference>
<evidence type="ECO:0000256" key="2">
    <source>
        <dbReference type="ARBA" id="ARBA00010797"/>
    </source>
</evidence>
<protein>
    <recommendedName>
        <fullName evidence="7">Large ribosomal subunit protein bL27m</fullName>
    </recommendedName>
    <alternativeName>
        <fullName evidence="8">39S ribosomal protein L27, mitochondrial</fullName>
    </alternativeName>
</protein>
<evidence type="ECO:0000256" key="7">
    <source>
        <dbReference type="ARBA" id="ARBA00035267"/>
    </source>
</evidence>
<evidence type="ECO:0000256" key="8">
    <source>
        <dbReference type="ARBA" id="ARBA00076963"/>
    </source>
</evidence>
<evidence type="ECO:0000313" key="9">
    <source>
        <dbReference type="EMBL" id="CAH1405169.1"/>
    </source>
</evidence>
<dbReference type="Proteomes" id="UP001152798">
    <property type="component" value="Chromosome 6"/>
</dbReference>
<dbReference type="Gene3D" id="2.40.50.100">
    <property type="match status" value="1"/>
</dbReference>
<evidence type="ECO:0000256" key="1">
    <source>
        <dbReference type="ARBA" id="ARBA00004173"/>
    </source>
</evidence>
<dbReference type="AlphaFoldDB" id="A0A9P0HNW9"/>
<proteinExistence type="inferred from homology"/>
<keyword evidence="5" id="KW-0496">Mitochondrion</keyword>
<dbReference type="OrthoDB" id="1867012at2759"/>
<reference evidence="9" key="1">
    <citation type="submission" date="2022-01" db="EMBL/GenBank/DDBJ databases">
        <authorList>
            <person name="King R."/>
        </authorList>
    </citation>
    <scope>NUCLEOTIDE SEQUENCE</scope>
</reference>
<dbReference type="GO" id="GO:0006412">
    <property type="term" value="P:translation"/>
    <property type="evidence" value="ECO:0007669"/>
    <property type="project" value="InterPro"/>
</dbReference>
<keyword evidence="6" id="KW-0687">Ribonucleoprotein</keyword>
<comment type="similarity">
    <text evidence="2">Belongs to the bacterial ribosomal protein bL27 family.</text>
</comment>
<accession>A0A9P0HNW9</accession>
<comment type="subcellular location">
    <subcellularLocation>
        <location evidence="1">Mitochondrion</location>
    </subcellularLocation>
</comment>
<dbReference type="SUPFAM" id="SSF110324">
    <property type="entry name" value="Ribosomal L27 protein-like"/>
    <property type="match status" value="1"/>
</dbReference>
<keyword evidence="4" id="KW-0689">Ribosomal protein</keyword>
<evidence type="ECO:0000256" key="5">
    <source>
        <dbReference type="ARBA" id="ARBA00023128"/>
    </source>
</evidence>
<sequence length="148" mass="16648">MILSVLTKNLSSNNILTGNGFLSVVSNVLNVRFASKKAGSSTRNRKGHCRPKHRGIHYQDGSFVQPGTMLVTQNKLRCHPGLNVGFGRNGTLFALRPGKVIVTCEKVDLNLNHSWVSRAYGGRDTERIYKKYFHVIPEKQHSRFKLVE</sequence>
<evidence type="ECO:0000256" key="3">
    <source>
        <dbReference type="ARBA" id="ARBA00022946"/>
    </source>
</evidence>
<dbReference type="PANTHER" id="PTHR15893">
    <property type="entry name" value="RIBOSOMAL PROTEIN L27"/>
    <property type="match status" value="1"/>
</dbReference>
<dbReference type="PRINTS" id="PR00063">
    <property type="entry name" value="RIBOSOMALL27"/>
</dbReference>
<gene>
    <name evidence="9" type="ORF">NEZAVI_LOCUS13432</name>
</gene>
<evidence type="ECO:0000256" key="6">
    <source>
        <dbReference type="ARBA" id="ARBA00023274"/>
    </source>
</evidence>
<dbReference type="InterPro" id="IPR001684">
    <property type="entry name" value="Ribosomal_bL27"/>
</dbReference>
<keyword evidence="3" id="KW-0809">Transit peptide</keyword>
<organism evidence="9 10">
    <name type="scientific">Nezara viridula</name>
    <name type="common">Southern green stink bug</name>
    <name type="synonym">Cimex viridulus</name>
    <dbReference type="NCBI Taxonomy" id="85310"/>
    <lineage>
        <taxon>Eukaryota</taxon>
        <taxon>Metazoa</taxon>
        <taxon>Ecdysozoa</taxon>
        <taxon>Arthropoda</taxon>
        <taxon>Hexapoda</taxon>
        <taxon>Insecta</taxon>
        <taxon>Pterygota</taxon>
        <taxon>Neoptera</taxon>
        <taxon>Paraneoptera</taxon>
        <taxon>Hemiptera</taxon>
        <taxon>Heteroptera</taxon>
        <taxon>Panheteroptera</taxon>
        <taxon>Pentatomomorpha</taxon>
        <taxon>Pentatomoidea</taxon>
        <taxon>Pentatomidae</taxon>
        <taxon>Pentatominae</taxon>
        <taxon>Nezara</taxon>
    </lineage>
</organism>
<dbReference type="FunFam" id="2.40.50.100:FF:000031">
    <property type="entry name" value="39S ribosomal protein L27, mitochondrial"/>
    <property type="match status" value="1"/>
</dbReference>
<evidence type="ECO:0000256" key="4">
    <source>
        <dbReference type="ARBA" id="ARBA00022980"/>
    </source>
</evidence>
<dbReference type="GO" id="GO:0005743">
    <property type="term" value="C:mitochondrial inner membrane"/>
    <property type="evidence" value="ECO:0007669"/>
    <property type="project" value="UniProtKB-ARBA"/>
</dbReference>
<dbReference type="GO" id="GO:0003735">
    <property type="term" value="F:structural constituent of ribosome"/>
    <property type="evidence" value="ECO:0007669"/>
    <property type="project" value="InterPro"/>
</dbReference>
<dbReference type="PANTHER" id="PTHR15893:SF0">
    <property type="entry name" value="LARGE RIBOSOMAL SUBUNIT PROTEIN BL27M"/>
    <property type="match status" value="1"/>
</dbReference>
<name>A0A9P0HNW9_NEZVI</name>
<evidence type="ECO:0000313" key="10">
    <source>
        <dbReference type="Proteomes" id="UP001152798"/>
    </source>
</evidence>
<keyword evidence="10" id="KW-1185">Reference proteome</keyword>
<dbReference type="GO" id="GO:0005762">
    <property type="term" value="C:mitochondrial large ribosomal subunit"/>
    <property type="evidence" value="ECO:0007669"/>
    <property type="project" value="TreeGrafter"/>
</dbReference>
<dbReference type="EMBL" id="OV725082">
    <property type="protein sequence ID" value="CAH1405169.1"/>
    <property type="molecule type" value="Genomic_DNA"/>
</dbReference>